<feature type="region of interest" description="Disordered" evidence="1">
    <location>
        <begin position="389"/>
        <end position="409"/>
    </location>
</feature>
<dbReference type="InterPro" id="IPR008756">
    <property type="entry name" value="Peptidase_M56"/>
</dbReference>
<dbReference type="PANTHER" id="PTHR34978:SF3">
    <property type="entry name" value="SLR0241 PROTEIN"/>
    <property type="match status" value="1"/>
</dbReference>
<feature type="transmembrane region" description="Helical" evidence="2">
    <location>
        <begin position="144"/>
        <end position="165"/>
    </location>
</feature>
<reference evidence="4 5" key="1">
    <citation type="submission" date="2019-08" db="EMBL/GenBank/DDBJ databases">
        <title>Deep-cultivation of Planctomycetes and their phenomic and genomic characterization uncovers novel biology.</title>
        <authorList>
            <person name="Wiegand S."/>
            <person name="Jogler M."/>
            <person name="Boedeker C."/>
            <person name="Pinto D."/>
            <person name="Vollmers J."/>
            <person name="Rivas-Marin E."/>
            <person name="Kohn T."/>
            <person name="Peeters S.H."/>
            <person name="Heuer A."/>
            <person name="Rast P."/>
            <person name="Oberbeckmann S."/>
            <person name="Bunk B."/>
            <person name="Jeske O."/>
            <person name="Meyerdierks A."/>
            <person name="Storesund J.E."/>
            <person name="Kallscheuer N."/>
            <person name="Luecker S."/>
            <person name="Lage O.M."/>
            <person name="Pohl T."/>
            <person name="Merkel B.J."/>
            <person name="Hornburger P."/>
            <person name="Mueller R.-W."/>
            <person name="Bruemmer F."/>
            <person name="Labrenz M."/>
            <person name="Spormann A.M."/>
            <person name="Op den Camp H."/>
            <person name="Overmann J."/>
            <person name="Amann R."/>
            <person name="Jetten M.S.M."/>
            <person name="Mascher T."/>
            <person name="Medema M.H."/>
            <person name="Devos D.P."/>
            <person name="Kaster A.-K."/>
            <person name="Ovreas L."/>
            <person name="Rohde M."/>
            <person name="Galperin M.Y."/>
            <person name="Jogler C."/>
        </authorList>
    </citation>
    <scope>NUCLEOTIDE SEQUENCE [LARGE SCALE GENOMIC DNA]</scope>
    <source>
        <strain evidence="4 5">FC18</strain>
    </source>
</reference>
<keyword evidence="2" id="KW-0812">Transmembrane</keyword>
<feature type="transmembrane region" description="Helical" evidence="2">
    <location>
        <begin position="6"/>
        <end position="30"/>
    </location>
</feature>
<dbReference type="InterPro" id="IPR052173">
    <property type="entry name" value="Beta-lactam_resp_regulator"/>
</dbReference>
<dbReference type="Proteomes" id="UP000322214">
    <property type="component" value="Chromosome"/>
</dbReference>
<dbReference type="STRING" id="980251.GCA_001642875_02361"/>
<gene>
    <name evidence="4" type="primary">blaR1_3</name>
    <name evidence="4" type="ORF">MFFC18_04540</name>
</gene>
<dbReference type="RefSeq" id="WP_084417155.1">
    <property type="nucleotide sequence ID" value="NZ_CP042912.1"/>
</dbReference>
<sequence>MSLSITALLLATGFASIAIALFALFAAQLLTSLPLRHETLRVGLVLSLLVPIPFVVGNVLDIGLLPNAIPASTELSEAKPVDVPAPAGYSDSTFEFTDTNFAIPGFEQSRMEPGTDDLRSSTVSVPRAAVVKPLHQPEYFVPTWPQLLIGVWLFGTVLCIGRYLWKAFQLRKLTSNFTLPVETNLLEEVETIANRLGLRRVPGLICCPAVKSPVIVGLRSPSLLVPENFSKVFDEESRRQILTHELAHVKRRDHWTLLVQSMAHCIYWWNPLVRVISRKLAVTREMLCDDIAVKLEGRWRKYAETMLLMAEQAVDNQPGSLSLAMAAGDLESRLSRVLELEGRVPGTRIRPLLAATIAIPFLLLFSSFAFAQFASPTLQETGNAESIVAKTETTKAEPTKNESTTYGSAENAMAEVSGVTAPDPVVVVDPSNDIPEFNPRKVPSRKYKVRFIDASSNPLPNAKAEFHEGRLAAGKFTADEKGEAKFIVGDTFQQRYSALKVTSPDGKLGAIFAMNEVVRDKPESFEVKLVPLAERTVKVIDNSRGSIANATIAIGFGRPIFGFQIMGNTDKEGMYSFRAPVESSISNVFAYKEGYGVDYLSCEKPDDRRNQPNVLPKPFLANETRTLILEPPAPFVTLVVDENGEPVEDAIVRPWLLENGEQAQFNLSLVNDLIQRKTDASGRATIDWFPRWQKAPVTISPSKANHDRSNGTWEPGQSEVRITMEKIKMTRISGVLLDQAGNPVPGCQVRCDGREYYEGVNGCFTDEEGKFWFNAKAGGELVIFVGEDGFYFSDKRRVSDFVRVTVPEPDQPVDDLVVRLVDPVPVTVRMVNEASGKLVASHRSAMFRNAMTGEQYRQNCELDPDWRFDSVRHRRDGPWRNVPTISFIPSIQKHEGELKGWLAPGIYTLRPNDRDYYGTSFVVDREPVTIEIPTKTGAVSTLKGWVRVDGVPVENAEIVMTSKKFHGDRWTATSNEDGSYEVQMRENESLLVCFSSDRKHAVGLVADMFGKRFDLNLKRVCEIRGKLVGQNDQGLGNRRVYFGTEIYAASYVGFVMTDDDGTFVIKEVCPGLKLDIFIYERSGQRKFLAKLPTLTSGEKRDVGIVRQ</sequence>
<dbReference type="KEGG" id="mff:MFFC18_04540"/>
<dbReference type="CDD" id="cd07341">
    <property type="entry name" value="M56_BlaR1_MecR1_like"/>
    <property type="match status" value="1"/>
</dbReference>
<organism evidence="4 5">
    <name type="scientific">Mariniblastus fucicola</name>
    <dbReference type="NCBI Taxonomy" id="980251"/>
    <lineage>
        <taxon>Bacteria</taxon>
        <taxon>Pseudomonadati</taxon>
        <taxon>Planctomycetota</taxon>
        <taxon>Planctomycetia</taxon>
        <taxon>Pirellulales</taxon>
        <taxon>Pirellulaceae</taxon>
        <taxon>Mariniblastus</taxon>
    </lineage>
</organism>
<feature type="domain" description="Peptidase M56" evidence="3">
    <location>
        <begin position="135"/>
        <end position="335"/>
    </location>
</feature>
<evidence type="ECO:0000256" key="2">
    <source>
        <dbReference type="SAM" id="Phobius"/>
    </source>
</evidence>
<dbReference type="AlphaFoldDB" id="A0A5B9P357"/>
<dbReference type="InterPro" id="IPR008969">
    <property type="entry name" value="CarboxyPept-like_regulatory"/>
</dbReference>
<protein>
    <submittedName>
        <fullName evidence="4">Regulatory protein BlaR1</fullName>
    </submittedName>
</protein>
<feature type="transmembrane region" description="Helical" evidence="2">
    <location>
        <begin position="352"/>
        <end position="371"/>
    </location>
</feature>
<dbReference type="EMBL" id="CP042912">
    <property type="protein sequence ID" value="QEG20604.1"/>
    <property type="molecule type" value="Genomic_DNA"/>
</dbReference>
<keyword evidence="5" id="KW-1185">Reference proteome</keyword>
<evidence type="ECO:0000313" key="5">
    <source>
        <dbReference type="Proteomes" id="UP000322214"/>
    </source>
</evidence>
<dbReference type="OrthoDB" id="232400at2"/>
<keyword evidence="2" id="KW-1133">Transmembrane helix</keyword>
<feature type="transmembrane region" description="Helical" evidence="2">
    <location>
        <begin position="42"/>
        <end position="60"/>
    </location>
</feature>
<dbReference type="Pfam" id="PF05569">
    <property type="entry name" value="Peptidase_M56"/>
    <property type="match status" value="1"/>
</dbReference>
<evidence type="ECO:0000313" key="4">
    <source>
        <dbReference type="EMBL" id="QEG20604.1"/>
    </source>
</evidence>
<dbReference type="SUPFAM" id="SSF49464">
    <property type="entry name" value="Carboxypeptidase regulatory domain-like"/>
    <property type="match status" value="1"/>
</dbReference>
<proteinExistence type="predicted"/>
<name>A0A5B9P357_9BACT</name>
<dbReference type="PANTHER" id="PTHR34978">
    <property type="entry name" value="POSSIBLE SENSOR-TRANSDUCER PROTEIN BLAR"/>
    <property type="match status" value="1"/>
</dbReference>
<accession>A0A5B9P357</accession>
<evidence type="ECO:0000259" key="3">
    <source>
        <dbReference type="Pfam" id="PF05569"/>
    </source>
</evidence>
<evidence type="ECO:0000256" key="1">
    <source>
        <dbReference type="SAM" id="MobiDB-lite"/>
    </source>
</evidence>
<keyword evidence="2" id="KW-0472">Membrane</keyword>